<evidence type="ECO:0000259" key="1">
    <source>
        <dbReference type="Pfam" id="PF00144"/>
    </source>
</evidence>
<sequence>MAKIAVEAIPKLKDIIDNLTSDPDGAPGAVFAAVNKNGDEIFTHASGTVGVGKSDPMTMNSVFWMASCTKVITGIAALQLVEQGKLSLDDSDLVERLAPEMKAVQVLENDQLVPKVRSITLRMLLTHTAGFGYAFFNERLNTWAGPVGLEEFSGSYHDYLSQPLVNQPGERWEYGISMDWAGQLVERASGQKLNDYFLQHIFAPLNITQINMFPTDEMKANLVYQNYRAPNGKLSLRLDGHLNRRPLYAKTQAELDSTFHQGGAGLFAQPTEYMQIIVTLLNDGVHPKVGNRILRKETVDQMFTNQIPNFPNFARQGMHSCKPQIANSSPAIYPEPHDIPQGWGLTFFLHLRESFVHSEGTAWWGGLPNLFWWIDRRRGVCGILASQILPFGDKRILALWAQIEKGINENLQQIS</sequence>
<dbReference type="PANTHER" id="PTHR43283:SF3">
    <property type="entry name" value="BETA-LACTAMASE FAMILY PROTEIN (AFU_ORTHOLOGUE AFUA_5G07500)"/>
    <property type="match status" value="1"/>
</dbReference>
<reference evidence="2" key="1">
    <citation type="journal article" date="2021" name="Nat. Commun.">
        <title>Genetic determinants of endophytism in the Arabidopsis root mycobiome.</title>
        <authorList>
            <person name="Mesny F."/>
            <person name="Miyauchi S."/>
            <person name="Thiergart T."/>
            <person name="Pickel B."/>
            <person name="Atanasova L."/>
            <person name="Karlsson M."/>
            <person name="Huettel B."/>
            <person name="Barry K.W."/>
            <person name="Haridas S."/>
            <person name="Chen C."/>
            <person name="Bauer D."/>
            <person name="Andreopoulos W."/>
            <person name="Pangilinan J."/>
            <person name="LaButti K."/>
            <person name="Riley R."/>
            <person name="Lipzen A."/>
            <person name="Clum A."/>
            <person name="Drula E."/>
            <person name="Henrissat B."/>
            <person name="Kohler A."/>
            <person name="Grigoriev I.V."/>
            <person name="Martin F.M."/>
            <person name="Hacquard S."/>
        </authorList>
    </citation>
    <scope>NUCLEOTIDE SEQUENCE</scope>
    <source>
        <strain evidence="2">MPI-CAGE-AT-0021</strain>
    </source>
</reference>
<dbReference type="OrthoDB" id="428260at2759"/>
<comment type="caution">
    <text evidence="2">The sequence shown here is derived from an EMBL/GenBank/DDBJ whole genome shotgun (WGS) entry which is preliminary data.</text>
</comment>
<evidence type="ECO:0000313" key="3">
    <source>
        <dbReference type="Proteomes" id="UP000717696"/>
    </source>
</evidence>
<feature type="domain" description="Beta-lactamase-related" evidence="1">
    <location>
        <begin position="25"/>
        <end position="394"/>
    </location>
</feature>
<protein>
    <submittedName>
        <fullName evidence="2">Beta-lactamase</fullName>
    </submittedName>
</protein>
<dbReference type="PANTHER" id="PTHR43283">
    <property type="entry name" value="BETA-LACTAMASE-RELATED"/>
    <property type="match status" value="1"/>
</dbReference>
<dbReference type="EMBL" id="JAGMUU010000015">
    <property type="protein sequence ID" value="KAH7137420.1"/>
    <property type="molecule type" value="Genomic_DNA"/>
</dbReference>
<dbReference type="AlphaFoldDB" id="A0A9P9J087"/>
<keyword evidence="3" id="KW-1185">Reference proteome</keyword>
<organism evidence="2 3">
    <name type="scientific">Dactylonectria estremocensis</name>
    <dbReference type="NCBI Taxonomy" id="1079267"/>
    <lineage>
        <taxon>Eukaryota</taxon>
        <taxon>Fungi</taxon>
        <taxon>Dikarya</taxon>
        <taxon>Ascomycota</taxon>
        <taxon>Pezizomycotina</taxon>
        <taxon>Sordariomycetes</taxon>
        <taxon>Hypocreomycetidae</taxon>
        <taxon>Hypocreales</taxon>
        <taxon>Nectriaceae</taxon>
        <taxon>Dactylonectria</taxon>
    </lineage>
</organism>
<dbReference type="InterPro" id="IPR012338">
    <property type="entry name" value="Beta-lactam/transpept-like"/>
</dbReference>
<dbReference type="InterPro" id="IPR001466">
    <property type="entry name" value="Beta-lactam-related"/>
</dbReference>
<dbReference type="Gene3D" id="3.40.710.10">
    <property type="entry name" value="DD-peptidase/beta-lactamase superfamily"/>
    <property type="match status" value="1"/>
</dbReference>
<accession>A0A9P9J087</accession>
<dbReference type="SUPFAM" id="SSF56601">
    <property type="entry name" value="beta-lactamase/transpeptidase-like"/>
    <property type="match status" value="1"/>
</dbReference>
<proteinExistence type="predicted"/>
<gene>
    <name evidence="2" type="ORF">B0J13DRAFT_677435</name>
</gene>
<dbReference type="Pfam" id="PF00144">
    <property type="entry name" value="Beta-lactamase"/>
    <property type="match status" value="1"/>
</dbReference>
<evidence type="ECO:0000313" key="2">
    <source>
        <dbReference type="EMBL" id="KAH7137420.1"/>
    </source>
</evidence>
<dbReference type="Proteomes" id="UP000717696">
    <property type="component" value="Unassembled WGS sequence"/>
</dbReference>
<name>A0A9P9J087_9HYPO</name>
<dbReference type="InterPro" id="IPR050789">
    <property type="entry name" value="Diverse_Enzym_Activities"/>
</dbReference>